<keyword evidence="2" id="KW-1185">Reference proteome</keyword>
<dbReference type="EMBL" id="JANAVB010017399">
    <property type="protein sequence ID" value="KAJ6830563.1"/>
    <property type="molecule type" value="Genomic_DNA"/>
</dbReference>
<protein>
    <submittedName>
        <fullName evidence="1">Histone H2B.11-like</fullName>
    </submittedName>
</protein>
<evidence type="ECO:0000313" key="2">
    <source>
        <dbReference type="Proteomes" id="UP001140949"/>
    </source>
</evidence>
<gene>
    <name evidence="1" type="ORF">M6B38_352840</name>
</gene>
<reference evidence="1" key="1">
    <citation type="journal article" date="2023" name="GigaByte">
        <title>Genome assembly of the bearded iris, Iris pallida Lam.</title>
        <authorList>
            <person name="Bruccoleri R.E."/>
            <person name="Oakeley E.J."/>
            <person name="Faust A.M.E."/>
            <person name="Altorfer M."/>
            <person name="Dessus-Babus S."/>
            <person name="Burckhardt D."/>
            <person name="Oertli M."/>
            <person name="Naumann U."/>
            <person name="Petersen F."/>
            <person name="Wong J."/>
        </authorList>
    </citation>
    <scope>NUCLEOTIDE SEQUENCE</scope>
    <source>
        <strain evidence="1">GSM-AAB239-AS_SAM_17_03QT</strain>
    </source>
</reference>
<dbReference type="AlphaFoldDB" id="A0AAX6GPT3"/>
<name>A0AAX6GPT3_IRIPA</name>
<proteinExistence type="predicted"/>
<organism evidence="1 2">
    <name type="scientific">Iris pallida</name>
    <name type="common">Sweet iris</name>
    <dbReference type="NCBI Taxonomy" id="29817"/>
    <lineage>
        <taxon>Eukaryota</taxon>
        <taxon>Viridiplantae</taxon>
        <taxon>Streptophyta</taxon>
        <taxon>Embryophyta</taxon>
        <taxon>Tracheophyta</taxon>
        <taxon>Spermatophyta</taxon>
        <taxon>Magnoliopsida</taxon>
        <taxon>Liliopsida</taxon>
        <taxon>Asparagales</taxon>
        <taxon>Iridaceae</taxon>
        <taxon>Iridoideae</taxon>
        <taxon>Irideae</taxon>
        <taxon>Iris</taxon>
    </lineage>
</organism>
<evidence type="ECO:0000313" key="1">
    <source>
        <dbReference type="EMBL" id="KAJ6830563.1"/>
    </source>
</evidence>
<comment type="caution">
    <text evidence="1">The sequence shown here is derived from an EMBL/GenBank/DDBJ whole genome shotgun (WGS) entry which is preliminary data.</text>
</comment>
<sequence>MPSTMGPRSSPSSPAPRGV</sequence>
<dbReference type="Proteomes" id="UP001140949">
    <property type="component" value="Unassembled WGS sequence"/>
</dbReference>
<accession>A0AAX6GPT3</accession>
<reference evidence="1" key="2">
    <citation type="submission" date="2023-04" db="EMBL/GenBank/DDBJ databases">
        <authorList>
            <person name="Bruccoleri R.E."/>
            <person name="Oakeley E.J."/>
            <person name="Faust A.-M."/>
            <person name="Dessus-Babus S."/>
            <person name="Altorfer M."/>
            <person name="Burckhardt D."/>
            <person name="Oertli M."/>
            <person name="Naumann U."/>
            <person name="Petersen F."/>
            <person name="Wong J."/>
        </authorList>
    </citation>
    <scope>NUCLEOTIDE SEQUENCE</scope>
    <source>
        <strain evidence="1">GSM-AAB239-AS_SAM_17_03QT</strain>
        <tissue evidence="1">Leaf</tissue>
    </source>
</reference>